<accession>A0ABU7VTI8</accession>
<evidence type="ECO:0000256" key="1">
    <source>
        <dbReference type="SAM" id="Phobius"/>
    </source>
</evidence>
<reference evidence="3 4" key="1">
    <citation type="submission" date="2024-02" db="EMBL/GenBank/DDBJ databases">
        <title>A nitrogen-fixing paenibacillus bacterium.</title>
        <authorList>
            <person name="Zhang W.L."/>
            <person name="Chen S.F."/>
        </authorList>
    </citation>
    <scope>NUCLEOTIDE SEQUENCE [LARGE SCALE GENOMIC DNA]</scope>
    <source>
        <strain evidence="3 4">M1</strain>
    </source>
</reference>
<keyword evidence="4" id="KW-1185">Reference proteome</keyword>
<keyword evidence="1" id="KW-1133">Transmembrane helix</keyword>
<keyword evidence="1" id="KW-0812">Transmembrane</keyword>
<organism evidence="3 4">
    <name type="scientific">Paenibacillus haidiansis</name>
    <dbReference type="NCBI Taxonomy" id="1574488"/>
    <lineage>
        <taxon>Bacteria</taxon>
        <taxon>Bacillati</taxon>
        <taxon>Bacillota</taxon>
        <taxon>Bacilli</taxon>
        <taxon>Bacillales</taxon>
        <taxon>Paenibacillaceae</taxon>
        <taxon>Paenibacillus</taxon>
    </lineage>
</organism>
<protein>
    <submittedName>
        <fullName evidence="3">DUF6382 domain-containing protein</fullName>
    </submittedName>
</protein>
<dbReference type="InterPro" id="IPR045962">
    <property type="entry name" value="DUF6382"/>
</dbReference>
<dbReference type="InterPro" id="IPR008984">
    <property type="entry name" value="SMAD_FHA_dom_sf"/>
</dbReference>
<keyword evidence="1" id="KW-0472">Membrane</keyword>
<evidence type="ECO:0000259" key="2">
    <source>
        <dbReference type="PROSITE" id="PS50006"/>
    </source>
</evidence>
<dbReference type="EMBL" id="JAZHPZ010000006">
    <property type="protein sequence ID" value="MEF2967075.1"/>
    <property type="molecule type" value="Genomic_DNA"/>
</dbReference>
<comment type="caution">
    <text evidence="3">The sequence shown here is derived from an EMBL/GenBank/DDBJ whole genome shotgun (WGS) entry which is preliminary data.</text>
</comment>
<evidence type="ECO:0000313" key="3">
    <source>
        <dbReference type="EMBL" id="MEF2967075.1"/>
    </source>
</evidence>
<dbReference type="Pfam" id="PF19909">
    <property type="entry name" value="DUF6382"/>
    <property type="match status" value="1"/>
</dbReference>
<dbReference type="SUPFAM" id="SSF49879">
    <property type="entry name" value="SMAD/FHA domain"/>
    <property type="match status" value="1"/>
</dbReference>
<proteinExistence type="predicted"/>
<gene>
    <name evidence="3" type="ORF">V3851_14630</name>
</gene>
<feature type="domain" description="FHA" evidence="2">
    <location>
        <begin position="484"/>
        <end position="534"/>
    </location>
</feature>
<feature type="transmembrane region" description="Helical" evidence="1">
    <location>
        <begin position="275"/>
        <end position="293"/>
    </location>
</feature>
<dbReference type="RefSeq" id="WP_331847292.1">
    <property type="nucleotide sequence ID" value="NZ_JAZHPZ010000006.1"/>
</dbReference>
<dbReference type="CDD" id="cd00060">
    <property type="entry name" value="FHA"/>
    <property type="match status" value="1"/>
</dbReference>
<feature type="transmembrane region" description="Helical" evidence="1">
    <location>
        <begin position="299"/>
        <end position="318"/>
    </location>
</feature>
<dbReference type="SMART" id="SM00240">
    <property type="entry name" value="FHA"/>
    <property type="match status" value="1"/>
</dbReference>
<dbReference type="InterPro" id="IPR000253">
    <property type="entry name" value="FHA_dom"/>
</dbReference>
<dbReference type="Pfam" id="PF00498">
    <property type="entry name" value="FHA"/>
    <property type="match status" value="1"/>
</dbReference>
<dbReference type="PROSITE" id="PS50006">
    <property type="entry name" value="FHA_DOMAIN"/>
    <property type="match status" value="1"/>
</dbReference>
<evidence type="ECO:0000313" key="4">
    <source>
        <dbReference type="Proteomes" id="UP001306950"/>
    </source>
</evidence>
<sequence length="561" mass="61533">MPELVADFIRDGGTTMVLTARESLRSDQLNGVQRLMLSSVTVPYLLRLDVRDVDFKVSLHYEITGKRMLSQCLKLDKIGMTEFFSLLLQIVTALDDCHQYMLSPHNFALDEERIFVEEPLASGILYFTYVPIKGKLIEGSLSQSLFALITRMMSSVAMLEGDGIQRLLRFCSDELFSVAEMKKMLLRLLAEDCSTGTGKADPGELKEAGKLPSYSYRASPVTIKEYVPMLGTRQPQLEPFAAAVQSSYKEEALSPEVADPEPEERKDPSSGKRTYIVLGALLITGIIWKFVYLDHPADLNLFICLALTVITAVAAICLRSNSLLPRGSSLIARFFGDSSASGEREEKDIPEKEWRWNYYADDPILETLNAEVPIGKGRLPAGESSTDKSLIGEHFGLHPIRYGPGDEIAPPVPLAGSDPAPPLWPDRDIGPPVHTPSPPTVFLGKQTAPDQGAVPAAAVIIFSLERSAPGQSHPEAIPLKPGSFVIGRSEEIASYVDSSVGVSRAHAELMVQAEGCDLKDLGSRNGTRLRGELIPPYKDHPLNPGDSFMIADSTYTLRKNE</sequence>
<name>A0ABU7VTI8_9BACL</name>
<dbReference type="Gene3D" id="2.60.200.20">
    <property type="match status" value="1"/>
</dbReference>
<dbReference type="Proteomes" id="UP001306950">
    <property type="component" value="Unassembled WGS sequence"/>
</dbReference>